<dbReference type="AlphaFoldDB" id="A0A5J4UDF1"/>
<evidence type="ECO:0000313" key="1">
    <source>
        <dbReference type="EMBL" id="KAA6368254.1"/>
    </source>
</evidence>
<organism evidence="1 2">
    <name type="scientific">Streblomastix strix</name>
    <dbReference type="NCBI Taxonomy" id="222440"/>
    <lineage>
        <taxon>Eukaryota</taxon>
        <taxon>Metamonada</taxon>
        <taxon>Preaxostyla</taxon>
        <taxon>Oxymonadida</taxon>
        <taxon>Streblomastigidae</taxon>
        <taxon>Streblomastix</taxon>
    </lineage>
</organism>
<evidence type="ECO:0000313" key="2">
    <source>
        <dbReference type="Proteomes" id="UP000324800"/>
    </source>
</evidence>
<dbReference type="Proteomes" id="UP000324800">
    <property type="component" value="Unassembled WGS sequence"/>
</dbReference>
<accession>A0A5J4UDF1</accession>
<name>A0A5J4UDF1_9EUKA</name>
<sequence>MIVMAHGTWNKRQAKLANNNREIKAITQGLRCFSKVLKNSRIQSLIIRNDTRVKNETADAQSRLSRAGDSKLKEMIFEQTYLQMNLNRAIDLFLQHFNNLLPRFMSIIGERREIAIEALSQHFGRRSEKNVCNDNSSTIIRPDMVHRTGKRECSILYAWLKQRNSGIRNIVNEEEFETPFMQKMLFPAGPNARKG</sequence>
<reference evidence="1 2" key="1">
    <citation type="submission" date="2019-03" db="EMBL/GenBank/DDBJ databases">
        <title>Single cell metagenomics reveals metabolic interactions within the superorganism composed of flagellate Streblomastix strix and complex community of Bacteroidetes bacteria on its surface.</title>
        <authorList>
            <person name="Treitli S.C."/>
            <person name="Kolisko M."/>
            <person name="Husnik F."/>
            <person name="Keeling P."/>
            <person name="Hampl V."/>
        </authorList>
    </citation>
    <scope>NUCLEOTIDE SEQUENCE [LARGE SCALE GENOMIC DNA]</scope>
    <source>
        <strain evidence="1">ST1C</strain>
    </source>
</reference>
<protein>
    <submittedName>
        <fullName evidence="1">Uncharacterized protein</fullName>
    </submittedName>
</protein>
<dbReference type="EMBL" id="SNRW01017531">
    <property type="protein sequence ID" value="KAA6368254.1"/>
    <property type="molecule type" value="Genomic_DNA"/>
</dbReference>
<gene>
    <name evidence="1" type="ORF">EZS28_036218</name>
</gene>
<comment type="caution">
    <text evidence="1">The sequence shown here is derived from an EMBL/GenBank/DDBJ whole genome shotgun (WGS) entry which is preliminary data.</text>
</comment>
<proteinExistence type="predicted"/>